<feature type="compositionally biased region" description="Basic and acidic residues" evidence="7">
    <location>
        <begin position="16"/>
        <end position="34"/>
    </location>
</feature>
<evidence type="ECO:0000256" key="5">
    <source>
        <dbReference type="ARBA" id="ARBA00023004"/>
    </source>
</evidence>
<dbReference type="NCBIfam" id="TIGR02745">
    <property type="entry name" value="ccoG_rdxA_fixG"/>
    <property type="match status" value="1"/>
</dbReference>
<dbReference type="InterPro" id="IPR017900">
    <property type="entry name" value="4Fe4S_Fe_S_CS"/>
</dbReference>
<gene>
    <name evidence="10" type="primary">ccoG</name>
    <name evidence="10" type="ORF">D3093_09300</name>
</gene>
<keyword evidence="1" id="KW-0813">Transport</keyword>
<keyword evidence="8" id="KW-1133">Transmembrane helix</keyword>
<keyword evidence="5" id="KW-0408">Iron</keyword>
<dbReference type="InterPro" id="IPR013783">
    <property type="entry name" value="Ig-like_fold"/>
</dbReference>
<feature type="transmembrane region" description="Helical" evidence="8">
    <location>
        <begin position="125"/>
        <end position="146"/>
    </location>
</feature>
<keyword evidence="8" id="KW-0812">Transmembrane</keyword>
<dbReference type="GO" id="GO:0005886">
    <property type="term" value="C:plasma membrane"/>
    <property type="evidence" value="ECO:0007669"/>
    <property type="project" value="TreeGrafter"/>
</dbReference>
<feature type="compositionally biased region" description="Low complexity" evidence="7">
    <location>
        <begin position="35"/>
        <end position="45"/>
    </location>
</feature>
<feature type="compositionally biased region" description="Polar residues" evidence="7">
    <location>
        <begin position="1"/>
        <end position="10"/>
    </location>
</feature>
<name>A0A4D8PCC1_9PROT</name>
<dbReference type="PROSITE" id="PS00198">
    <property type="entry name" value="4FE4S_FER_1"/>
    <property type="match status" value="1"/>
</dbReference>
<dbReference type="Pfam" id="PF12801">
    <property type="entry name" value="Fer4_5"/>
    <property type="match status" value="1"/>
</dbReference>
<dbReference type="InterPro" id="IPR017896">
    <property type="entry name" value="4Fe4S_Fe-S-bd"/>
</dbReference>
<dbReference type="InterPro" id="IPR051684">
    <property type="entry name" value="Electron_Trans/Redox"/>
</dbReference>
<keyword evidence="8" id="KW-0472">Membrane</keyword>
<evidence type="ECO:0000256" key="7">
    <source>
        <dbReference type="SAM" id="MobiDB-lite"/>
    </source>
</evidence>
<dbReference type="Gene3D" id="2.60.40.10">
    <property type="entry name" value="Immunoglobulins"/>
    <property type="match status" value="1"/>
</dbReference>
<keyword evidence="4" id="KW-0249">Electron transport</keyword>
<dbReference type="PROSITE" id="PS51379">
    <property type="entry name" value="4FE4S_FER_2"/>
    <property type="match status" value="1"/>
</dbReference>
<dbReference type="Proteomes" id="UP000298595">
    <property type="component" value="Chromosome"/>
</dbReference>
<dbReference type="EMBL" id="CP032321">
    <property type="protein sequence ID" value="QCN96432.1"/>
    <property type="molecule type" value="Genomic_DNA"/>
</dbReference>
<evidence type="ECO:0000256" key="6">
    <source>
        <dbReference type="ARBA" id="ARBA00023014"/>
    </source>
</evidence>
<dbReference type="AlphaFoldDB" id="A0A4D8PCC1"/>
<feature type="transmembrane region" description="Helical" evidence="8">
    <location>
        <begin position="385"/>
        <end position="404"/>
    </location>
</feature>
<dbReference type="GO" id="GO:0046872">
    <property type="term" value="F:metal ion binding"/>
    <property type="evidence" value="ECO:0007669"/>
    <property type="project" value="UniProtKB-KW"/>
</dbReference>
<evidence type="ECO:0000256" key="2">
    <source>
        <dbReference type="ARBA" id="ARBA00022485"/>
    </source>
</evidence>
<keyword evidence="6" id="KW-0411">Iron-sulfur</keyword>
<evidence type="ECO:0000256" key="3">
    <source>
        <dbReference type="ARBA" id="ARBA00022723"/>
    </source>
</evidence>
<dbReference type="InterPro" id="IPR009051">
    <property type="entry name" value="Helical_ferredxn"/>
</dbReference>
<dbReference type="PANTHER" id="PTHR30176">
    <property type="entry name" value="FERREDOXIN-TYPE PROTEIN NAPH"/>
    <property type="match status" value="1"/>
</dbReference>
<feature type="transmembrane region" description="Helical" evidence="8">
    <location>
        <begin position="235"/>
        <end position="253"/>
    </location>
</feature>
<proteinExistence type="predicted"/>
<dbReference type="PANTHER" id="PTHR30176:SF3">
    <property type="entry name" value="FERREDOXIN-TYPE PROTEIN NAPH"/>
    <property type="match status" value="1"/>
</dbReference>
<feature type="region of interest" description="Disordered" evidence="7">
    <location>
        <begin position="1"/>
        <end position="49"/>
    </location>
</feature>
<evidence type="ECO:0000256" key="1">
    <source>
        <dbReference type="ARBA" id="ARBA00022448"/>
    </source>
</evidence>
<feature type="domain" description="4Fe-4S ferredoxin-type" evidence="9">
    <location>
        <begin position="321"/>
        <end position="353"/>
    </location>
</feature>
<feature type="transmembrane region" description="Helical" evidence="8">
    <location>
        <begin position="73"/>
        <end position="91"/>
    </location>
</feature>
<dbReference type="Pfam" id="PF13746">
    <property type="entry name" value="Fer4_18"/>
    <property type="match status" value="1"/>
</dbReference>
<dbReference type="Pfam" id="PF11614">
    <property type="entry name" value="FixG_C"/>
    <property type="match status" value="1"/>
</dbReference>
<organism evidence="10 11">
    <name type="scientific">Azospirillum argentinense</name>
    <dbReference type="NCBI Taxonomy" id="2970906"/>
    <lineage>
        <taxon>Bacteria</taxon>
        <taxon>Pseudomonadati</taxon>
        <taxon>Pseudomonadota</taxon>
        <taxon>Alphaproteobacteria</taxon>
        <taxon>Rhodospirillales</taxon>
        <taxon>Azospirillaceae</taxon>
        <taxon>Azospirillum</taxon>
    </lineage>
</organism>
<dbReference type="KEGG" id="aare:D3093_09300"/>
<keyword evidence="3" id="KW-0479">Metal-binding</keyword>
<evidence type="ECO:0000256" key="4">
    <source>
        <dbReference type="ARBA" id="ARBA00022982"/>
    </source>
</evidence>
<dbReference type="GO" id="GO:0051539">
    <property type="term" value="F:4 iron, 4 sulfur cluster binding"/>
    <property type="evidence" value="ECO:0007669"/>
    <property type="project" value="UniProtKB-KW"/>
</dbReference>
<accession>A0A4D8PCC1</accession>
<evidence type="ECO:0000256" key="8">
    <source>
        <dbReference type="SAM" id="Phobius"/>
    </source>
</evidence>
<dbReference type="RefSeq" id="WP_137115302.1">
    <property type="nucleotide sequence ID" value="NZ_CP032321.1"/>
</dbReference>
<reference evidence="10 11" key="1">
    <citation type="submission" date="2018-09" db="EMBL/GenBank/DDBJ databases">
        <title>Whole genome based analysis of evolution and adaptive divergence in Indian and Brazilian strains of Azospirillum brasilense.</title>
        <authorList>
            <person name="Singh C."/>
            <person name="Tripathi A.K."/>
        </authorList>
    </citation>
    <scope>NUCLEOTIDE SEQUENCE [LARGE SCALE GENOMIC DNA]</scope>
    <source>
        <strain evidence="10 11">MTCC4035</strain>
    </source>
</reference>
<evidence type="ECO:0000259" key="9">
    <source>
        <dbReference type="PROSITE" id="PS51379"/>
    </source>
</evidence>
<feature type="transmembrane region" description="Helical" evidence="8">
    <location>
        <begin position="199"/>
        <end position="215"/>
    </location>
</feature>
<evidence type="ECO:0000313" key="11">
    <source>
        <dbReference type="Proteomes" id="UP000298595"/>
    </source>
</evidence>
<dbReference type="InterPro" id="IPR014116">
    <property type="entry name" value="Cyt_c_oxidase_cbb3_FixG"/>
</dbReference>
<dbReference type="Gene3D" id="1.10.1060.10">
    <property type="entry name" value="Alpha-helical ferredoxin"/>
    <property type="match status" value="1"/>
</dbReference>
<dbReference type="InterPro" id="IPR032879">
    <property type="entry name" value="FixG_C"/>
</dbReference>
<dbReference type="SUPFAM" id="SSF54862">
    <property type="entry name" value="4Fe-4S ferredoxins"/>
    <property type="match status" value="1"/>
</dbReference>
<keyword evidence="2" id="KW-0004">4Fe-4S</keyword>
<sequence>MSTTTEQQPPQSDQLGSDRLDSDRLGSDRLERPAAGDAPAAAPPKAQRRASRSMYQKHAKVYPKAVHGTFRRIKWAALAVLLAIYYVLPWVRWDRGPNAPDQAVLLDLANRRFYLFFVELWPQQIYYLTGALILAALGLFLATSLAGRVWCGYACPQTVWTDLYVWVERLVEGDRGERIRLDQGPWTARKAGRKVLKNLIWLLIAVATGGAWIFYFTDAPTLLGEMLRFEVSSTALGFIGLFTATTYLLAGFAREQVCTYMCPWPRFQSAMIDEDSLIVTYQDWRGEGRSLLRKSQSWEERRAEGLGDCIDCFNCVQVCPAGIDIRDGLQMQCIGCGLCIDACDEIMTKVGRPTGLITFDTQTNQVAITTGGQPVPFRLLRPRTILYTLMMLVIAGGIGVGLVLKPGLDISVLRDRAPLFVALSDGSVRNAFTFKISNMTRDPRAYTLAVSGVTGASLSVAGDGQDEQAGTQRLTADPDMVATYRIFVTAPRTGLQGASQPLTFRLTSADGEVATYDSVFMGPAN</sequence>
<evidence type="ECO:0000313" key="10">
    <source>
        <dbReference type="EMBL" id="QCN96432.1"/>
    </source>
</evidence>
<protein>
    <submittedName>
        <fullName evidence="10">Cytochrome c oxidase accessory protein CcoG</fullName>
    </submittedName>
</protein>